<dbReference type="PROSITE" id="PS51257">
    <property type="entry name" value="PROKAR_LIPOPROTEIN"/>
    <property type="match status" value="1"/>
</dbReference>
<dbReference type="RefSeq" id="WP_290249144.1">
    <property type="nucleotide sequence ID" value="NZ_JAUFQT010000002.1"/>
</dbReference>
<accession>A0ABV5J2Z5</accession>
<organism evidence="1 2">
    <name type="scientific">Echinicola jeungdonensis</name>
    <dbReference type="NCBI Taxonomy" id="709343"/>
    <lineage>
        <taxon>Bacteria</taxon>
        <taxon>Pseudomonadati</taxon>
        <taxon>Bacteroidota</taxon>
        <taxon>Cytophagia</taxon>
        <taxon>Cytophagales</taxon>
        <taxon>Cyclobacteriaceae</taxon>
        <taxon>Echinicola</taxon>
    </lineage>
</organism>
<evidence type="ECO:0000313" key="2">
    <source>
        <dbReference type="Proteomes" id="UP001589654"/>
    </source>
</evidence>
<comment type="caution">
    <text evidence="1">The sequence shown here is derived from an EMBL/GenBank/DDBJ whole genome shotgun (WGS) entry which is preliminary data.</text>
</comment>
<name>A0ABV5J2Z5_9BACT</name>
<reference evidence="1 2" key="1">
    <citation type="submission" date="2024-09" db="EMBL/GenBank/DDBJ databases">
        <authorList>
            <person name="Sun Q."/>
            <person name="Mori K."/>
        </authorList>
    </citation>
    <scope>NUCLEOTIDE SEQUENCE [LARGE SCALE GENOMIC DNA]</scope>
    <source>
        <strain evidence="1 2">CECT 7682</strain>
    </source>
</reference>
<sequence length="203" mass="22647">MKSQQNKLWFPFILLMTIFWTSCSKDDPVPELDQEVITKVTLTFTEIDESGSKIGTALKYQASAMEGIALGGNLNIDIISGLQTGKRYLLEITAYNDIADEDITVEIQEAGAEHQLYFLGSAFVGDQSFMNYEYDDEDQNGNPIGLKGIVTVDNSLKSNTGELRLVLRHDSNKEFEEAQNPHWGNFTQAGGESDLDITFEVTF</sequence>
<gene>
    <name evidence="1" type="ORF">ACFFUR_05225</name>
</gene>
<evidence type="ECO:0008006" key="3">
    <source>
        <dbReference type="Google" id="ProtNLM"/>
    </source>
</evidence>
<evidence type="ECO:0000313" key="1">
    <source>
        <dbReference type="EMBL" id="MFB9211198.1"/>
    </source>
</evidence>
<protein>
    <recommendedName>
        <fullName evidence="3">Type 1 periplasmic binding fold superfamily protein</fullName>
    </recommendedName>
</protein>
<keyword evidence="2" id="KW-1185">Reference proteome</keyword>
<proteinExistence type="predicted"/>
<dbReference type="Proteomes" id="UP001589654">
    <property type="component" value="Unassembled WGS sequence"/>
</dbReference>
<dbReference type="EMBL" id="JBHMEW010000044">
    <property type="protein sequence ID" value="MFB9211198.1"/>
    <property type="molecule type" value="Genomic_DNA"/>
</dbReference>